<dbReference type="InterPro" id="IPR011009">
    <property type="entry name" value="Kinase-like_dom_sf"/>
</dbReference>
<feature type="domain" description="Protein kinase" evidence="17">
    <location>
        <begin position="78"/>
        <end position="337"/>
    </location>
</feature>
<comment type="cofactor">
    <cofactor evidence="1">
        <name>Mg(2+)</name>
        <dbReference type="ChEBI" id="CHEBI:18420"/>
    </cofactor>
</comment>
<evidence type="ECO:0000259" key="17">
    <source>
        <dbReference type="PROSITE" id="PS50011"/>
    </source>
</evidence>
<keyword evidence="11 15" id="KW-0067">ATP-binding</keyword>
<dbReference type="InterPro" id="IPR000719">
    <property type="entry name" value="Prot_kinase_dom"/>
</dbReference>
<dbReference type="OrthoDB" id="504170at2759"/>
<dbReference type="Gene3D" id="1.10.238.10">
    <property type="entry name" value="EF-hand"/>
    <property type="match status" value="2"/>
</dbReference>
<evidence type="ECO:0000256" key="15">
    <source>
        <dbReference type="PROSITE-ProRule" id="PRU10141"/>
    </source>
</evidence>
<dbReference type="PROSITE" id="PS00107">
    <property type="entry name" value="PROTEIN_KINASE_ATP"/>
    <property type="match status" value="1"/>
</dbReference>
<dbReference type="PANTHER" id="PTHR24349">
    <property type="entry name" value="SERINE/THREONINE-PROTEIN KINASE"/>
    <property type="match status" value="1"/>
</dbReference>
<dbReference type="GO" id="GO:0004674">
    <property type="term" value="F:protein serine/threonine kinase activity"/>
    <property type="evidence" value="ECO:0007669"/>
    <property type="project" value="UniProtKB-KW"/>
</dbReference>
<evidence type="ECO:0000256" key="12">
    <source>
        <dbReference type="ARBA" id="ARBA00024334"/>
    </source>
</evidence>
<evidence type="ECO:0000256" key="8">
    <source>
        <dbReference type="ARBA" id="ARBA00022741"/>
    </source>
</evidence>
<proteinExistence type="inferred from homology"/>
<evidence type="ECO:0000256" key="3">
    <source>
        <dbReference type="ARBA" id="ARBA00012513"/>
    </source>
</evidence>
<keyword evidence="7" id="KW-0677">Repeat</keyword>
<evidence type="ECO:0000256" key="9">
    <source>
        <dbReference type="ARBA" id="ARBA00022777"/>
    </source>
</evidence>
<dbReference type="CDD" id="cd05117">
    <property type="entry name" value="STKc_CAMK"/>
    <property type="match status" value="1"/>
</dbReference>
<organism evidence="19 20">
    <name type="scientific">Symbiodinium natans</name>
    <dbReference type="NCBI Taxonomy" id="878477"/>
    <lineage>
        <taxon>Eukaryota</taxon>
        <taxon>Sar</taxon>
        <taxon>Alveolata</taxon>
        <taxon>Dinophyceae</taxon>
        <taxon>Suessiales</taxon>
        <taxon>Symbiodiniaceae</taxon>
        <taxon>Symbiodinium</taxon>
    </lineage>
</organism>
<name>A0A812JAE1_9DINO</name>
<keyword evidence="9" id="KW-0418">Kinase</keyword>
<evidence type="ECO:0000256" key="1">
    <source>
        <dbReference type="ARBA" id="ARBA00001946"/>
    </source>
</evidence>
<dbReference type="PROSITE" id="PS00108">
    <property type="entry name" value="PROTEIN_KINASE_ST"/>
    <property type="match status" value="1"/>
</dbReference>
<dbReference type="InterPro" id="IPR002048">
    <property type="entry name" value="EF_hand_dom"/>
</dbReference>
<dbReference type="Pfam" id="PF00069">
    <property type="entry name" value="Pkinase"/>
    <property type="match status" value="1"/>
</dbReference>
<dbReference type="EC" id="2.7.11.1" evidence="3"/>
<comment type="subunit">
    <text evidence="2">Monomer.</text>
</comment>
<keyword evidence="8 15" id="KW-0547">Nucleotide-binding</keyword>
<keyword evidence="20" id="KW-1185">Reference proteome</keyword>
<dbReference type="EMBL" id="CAJNDS010000402">
    <property type="protein sequence ID" value="CAE7202324.1"/>
    <property type="molecule type" value="Genomic_DNA"/>
</dbReference>
<keyword evidence="6" id="KW-0479">Metal-binding</keyword>
<dbReference type="InterPro" id="IPR011992">
    <property type="entry name" value="EF-hand-dom_pair"/>
</dbReference>
<dbReference type="GO" id="GO:0005509">
    <property type="term" value="F:calcium ion binding"/>
    <property type="evidence" value="ECO:0007669"/>
    <property type="project" value="InterPro"/>
</dbReference>
<dbReference type="FunFam" id="1.10.510.10:FF:000571">
    <property type="entry name" value="Maternal embryonic leucine zipper kinase"/>
    <property type="match status" value="1"/>
</dbReference>
<evidence type="ECO:0000256" key="10">
    <source>
        <dbReference type="ARBA" id="ARBA00022837"/>
    </source>
</evidence>
<dbReference type="InterPro" id="IPR008271">
    <property type="entry name" value="Ser/Thr_kinase_AS"/>
</dbReference>
<dbReference type="Proteomes" id="UP000604046">
    <property type="component" value="Unassembled WGS sequence"/>
</dbReference>
<feature type="domain" description="EF-hand" evidence="18">
    <location>
        <begin position="455"/>
        <end position="490"/>
    </location>
</feature>
<feature type="region of interest" description="Disordered" evidence="16">
    <location>
        <begin position="1"/>
        <end position="51"/>
    </location>
</feature>
<reference evidence="19" key="1">
    <citation type="submission" date="2021-02" db="EMBL/GenBank/DDBJ databases">
        <authorList>
            <person name="Dougan E. K."/>
            <person name="Rhodes N."/>
            <person name="Thang M."/>
            <person name="Chan C."/>
        </authorList>
    </citation>
    <scope>NUCLEOTIDE SEQUENCE</scope>
</reference>
<evidence type="ECO:0000256" key="2">
    <source>
        <dbReference type="ARBA" id="ARBA00011245"/>
    </source>
</evidence>
<dbReference type="FunFam" id="3.30.200.20:FF:000315">
    <property type="entry name" value="Calcium-dependent protein kinase 3"/>
    <property type="match status" value="1"/>
</dbReference>
<evidence type="ECO:0000259" key="18">
    <source>
        <dbReference type="PROSITE" id="PS50222"/>
    </source>
</evidence>
<evidence type="ECO:0000256" key="7">
    <source>
        <dbReference type="ARBA" id="ARBA00022737"/>
    </source>
</evidence>
<gene>
    <name evidence="19" type="primary">CPK3</name>
    <name evidence="19" type="ORF">SNAT2548_LOCUS6115</name>
</gene>
<evidence type="ECO:0000256" key="11">
    <source>
        <dbReference type="ARBA" id="ARBA00022840"/>
    </source>
</evidence>
<evidence type="ECO:0000256" key="5">
    <source>
        <dbReference type="ARBA" id="ARBA00022679"/>
    </source>
</evidence>
<dbReference type="Pfam" id="PF13405">
    <property type="entry name" value="EF-hand_6"/>
    <property type="match status" value="1"/>
</dbReference>
<protein>
    <recommendedName>
        <fullName evidence="3">non-specific serine/threonine protein kinase</fullName>
        <ecNumber evidence="3">2.7.11.1</ecNumber>
    </recommendedName>
</protein>
<comment type="caution">
    <text evidence="19">The sequence shown here is derived from an EMBL/GenBank/DDBJ whole genome shotgun (WGS) entry which is preliminary data.</text>
</comment>
<feature type="binding site" evidence="15">
    <location>
        <position position="108"/>
    </location>
    <ligand>
        <name>ATP</name>
        <dbReference type="ChEBI" id="CHEBI:30616"/>
    </ligand>
</feature>
<comment type="catalytic activity">
    <reaction evidence="14">
        <text>L-seryl-[protein] + ATP = O-phospho-L-seryl-[protein] + ADP + H(+)</text>
        <dbReference type="Rhea" id="RHEA:17989"/>
        <dbReference type="Rhea" id="RHEA-COMP:9863"/>
        <dbReference type="Rhea" id="RHEA-COMP:11604"/>
        <dbReference type="ChEBI" id="CHEBI:15378"/>
        <dbReference type="ChEBI" id="CHEBI:29999"/>
        <dbReference type="ChEBI" id="CHEBI:30616"/>
        <dbReference type="ChEBI" id="CHEBI:83421"/>
        <dbReference type="ChEBI" id="CHEBI:456216"/>
        <dbReference type="EC" id="2.7.11.1"/>
    </reaction>
</comment>
<dbReference type="SUPFAM" id="SSF47473">
    <property type="entry name" value="EF-hand"/>
    <property type="match status" value="1"/>
</dbReference>
<dbReference type="AlphaFoldDB" id="A0A812JAE1"/>
<comment type="similarity">
    <text evidence="12">Belongs to the protein kinase superfamily. Ser/Thr protein kinase family. CDPK subfamily.</text>
</comment>
<dbReference type="InterPro" id="IPR018247">
    <property type="entry name" value="EF_Hand_1_Ca_BS"/>
</dbReference>
<evidence type="ECO:0000256" key="6">
    <source>
        <dbReference type="ARBA" id="ARBA00022723"/>
    </source>
</evidence>
<evidence type="ECO:0000313" key="20">
    <source>
        <dbReference type="Proteomes" id="UP000604046"/>
    </source>
</evidence>
<dbReference type="SMART" id="SM00220">
    <property type="entry name" value="S_TKc"/>
    <property type="match status" value="1"/>
</dbReference>
<dbReference type="SUPFAM" id="SSF56112">
    <property type="entry name" value="Protein kinase-like (PK-like)"/>
    <property type="match status" value="1"/>
</dbReference>
<evidence type="ECO:0000313" key="19">
    <source>
        <dbReference type="EMBL" id="CAE7202324.1"/>
    </source>
</evidence>
<keyword evidence="5" id="KW-0808">Transferase</keyword>
<dbReference type="Gene3D" id="3.30.200.20">
    <property type="entry name" value="Phosphorylase Kinase, domain 1"/>
    <property type="match status" value="1"/>
</dbReference>
<evidence type="ECO:0000256" key="16">
    <source>
        <dbReference type="SAM" id="MobiDB-lite"/>
    </source>
</evidence>
<dbReference type="PROSITE" id="PS00018">
    <property type="entry name" value="EF_HAND_1"/>
    <property type="match status" value="1"/>
</dbReference>
<evidence type="ECO:0000256" key="4">
    <source>
        <dbReference type="ARBA" id="ARBA00022527"/>
    </source>
</evidence>
<dbReference type="Gene3D" id="1.10.510.10">
    <property type="entry name" value="Transferase(Phosphotransferase) domain 1"/>
    <property type="match status" value="1"/>
</dbReference>
<dbReference type="PROSITE" id="PS50011">
    <property type="entry name" value="PROTEIN_KINASE_DOM"/>
    <property type="match status" value="1"/>
</dbReference>
<comment type="catalytic activity">
    <reaction evidence="13">
        <text>L-threonyl-[protein] + ATP = O-phospho-L-threonyl-[protein] + ADP + H(+)</text>
        <dbReference type="Rhea" id="RHEA:46608"/>
        <dbReference type="Rhea" id="RHEA-COMP:11060"/>
        <dbReference type="Rhea" id="RHEA-COMP:11605"/>
        <dbReference type="ChEBI" id="CHEBI:15378"/>
        <dbReference type="ChEBI" id="CHEBI:30013"/>
        <dbReference type="ChEBI" id="CHEBI:30616"/>
        <dbReference type="ChEBI" id="CHEBI:61977"/>
        <dbReference type="ChEBI" id="CHEBI:456216"/>
        <dbReference type="EC" id="2.7.11.1"/>
    </reaction>
</comment>
<keyword evidence="4" id="KW-0723">Serine/threonine-protein kinase</keyword>
<evidence type="ECO:0000256" key="13">
    <source>
        <dbReference type="ARBA" id="ARBA00047899"/>
    </source>
</evidence>
<dbReference type="InterPro" id="IPR017441">
    <property type="entry name" value="Protein_kinase_ATP_BS"/>
</dbReference>
<dbReference type="InterPro" id="IPR050205">
    <property type="entry name" value="CDPK_Ser/Thr_kinases"/>
</dbReference>
<keyword evidence="10" id="KW-0106">Calcium</keyword>
<evidence type="ECO:0000256" key="14">
    <source>
        <dbReference type="ARBA" id="ARBA00048679"/>
    </source>
</evidence>
<dbReference type="GO" id="GO:0005524">
    <property type="term" value="F:ATP binding"/>
    <property type="evidence" value="ECO:0007669"/>
    <property type="project" value="UniProtKB-UniRule"/>
</dbReference>
<accession>A0A812JAE1</accession>
<dbReference type="PROSITE" id="PS50222">
    <property type="entry name" value="EF_HAND_2"/>
    <property type="match status" value="1"/>
</dbReference>
<sequence length="526" mass="58083">MGLCSSHSKAHRKFAEAPVPKPQTRESTAAPEDGSQSEPSEDEEAGTKSRWADVSTEFSSRINNLILHSTGNIKQFYDLQSEKLGEGGFGFVVEAKNFGTGNRYAVKKVSKAKAKQKRLEIRSEIDIMKLTDHPNVVKLHETFEDKSQMYLVMELCAGGDLDKHMKGQGGPYSEHQAAILMDQILKAVSYLHNCKSICHRDLKLQNFLFSRKAPVENNLLKLADFGLACGFEPGGVLATKAGTVSYCSPQVLGGVYDNSADLWSCGVIMYMLLAAQPPFPGKNDAEVVQRVRKGNYVFNDIAWSTVSEEAKSLVRRLLKYQPFDRATAVQARAHSWFHCAAPSLRCAVPVQPSVVSDVLRFSRMTTFQRAALRAVAMQLNQEAVDSCSRDFAALDYKGMSLLSLNDLEELSEMPDLEPFRHQLQEVVGILSSRPPDDSNISFNDFMGATLQQDQCQDGMLRAAFRIFDQDADGYISAQDIGRVFGRSSHGAGAEVVSAILAEASMGTSEPLRYQDFVTYVSRALNT</sequence>